<dbReference type="GO" id="GO:0003949">
    <property type="term" value="F:1-(5-phosphoribosyl)-5-[(5-phosphoribosylamino)methylideneamino]imidazole-4-carboxamide isomerase activity"/>
    <property type="evidence" value="ECO:0007669"/>
    <property type="project" value="UniProtKB-UniRule"/>
</dbReference>
<proteinExistence type="inferred from homology"/>
<evidence type="ECO:0000256" key="3">
    <source>
        <dbReference type="ARBA" id="ARBA00005133"/>
    </source>
</evidence>
<dbReference type="PaxDb" id="1123384-AJ81_01225"/>
<dbReference type="KEGG" id="phy:AJ81_01225"/>
<evidence type="ECO:0000256" key="4">
    <source>
        <dbReference type="ARBA" id="ARBA00009667"/>
    </source>
</evidence>
<dbReference type="CDD" id="cd04732">
    <property type="entry name" value="HisA"/>
    <property type="match status" value="1"/>
</dbReference>
<dbReference type="STRING" id="1123384.AJ81_01225"/>
<evidence type="ECO:0000256" key="9">
    <source>
        <dbReference type="HAMAP-Rule" id="MF_01014"/>
    </source>
</evidence>
<dbReference type="InterPro" id="IPR023016">
    <property type="entry name" value="HisA/PriA"/>
</dbReference>
<protein>
    <recommendedName>
        <fullName evidence="9">1-(5-phosphoribosyl)-5-[(5-phosphoribosylamino)methylideneamino] imidazole-4-carboxamide isomerase</fullName>
        <ecNumber evidence="9">5.3.1.16</ecNumber>
    </recommendedName>
    <alternativeName>
        <fullName evidence="9">Phosphoribosylformimino-5-aminoimidazole carboxamide ribotide isomerase</fullName>
    </alternativeName>
</protein>
<comment type="pathway">
    <text evidence="3 9">Amino-acid biosynthesis; L-histidine biosynthesis; L-histidine from 5-phospho-alpha-D-ribose 1-diphosphate: step 4/9.</text>
</comment>
<keyword evidence="6 9" id="KW-0028">Amino-acid biosynthesis</keyword>
<dbReference type="EC" id="5.3.1.16" evidence="9"/>
<dbReference type="InterPro" id="IPR044524">
    <property type="entry name" value="Isoase_HisA-like"/>
</dbReference>
<reference evidence="11 12" key="1">
    <citation type="submission" date="2014-01" db="EMBL/GenBank/DDBJ databases">
        <title>Genome sequencing of Thermotog hypogea.</title>
        <authorList>
            <person name="Zhang X."/>
            <person name="Alvare G."/>
            <person name="Fristensky B."/>
            <person name="Chen L."/>
            <person name="Suen T."/>
            <person name="Chen Q."/>
            <person name="Ma K."/>
        </authorList>
    </citation>
    <scope>NUCLEOTIDE SEQUENCE [LARGE SCALE GENOMIC DNA]</scope>
    <source>
        <strain evidence="11 12">DSM 11164</strain>
    </source>
</reference>
<feature type="active site" description="Proton donor" evidence="9">
    <location>
        <position position="129"/>
    </location>
</feature>
<dbReference type="PANTHER" id="PTHR43090:SF2">
    <property type="entry name" value="1-(5-PHOSPHORIBOSYL)-5-[(5-PHOSPHORIBOSYLAMINO)METHYLIDENEAMINO] IMIDAZOLE-4-CARBOXAMIDE ISOMERASE"/>
    <property type="match status" value="1"/>
</dbReference>
<dbReference type="FunFam" id="3.20.20.70:FF:000009">
    <property type="entry name" value="1-(5-phosphoribosyl)-5-[(5-phosphoribosylamino)methylideneamino] imidazole-4-carboxamide isomerase"/>
    <property type="match status" value="1"/>
</dbReference>
<dbReference type="HAMAP" id="MF_01014">
    <property type="entry name" value="HisA"/>
    <property type="match status" value="1"/>
</dbReference>
<dbReference type="InterPro" id="IPR011060">
    <property type="entry name" value="RibuloseP-bd_barrel"/>
</dbReference>
<dbReference type="GO" id="GO:0005737">
    <property type="term" value="C:cytoplasm"/>
    <property type="evidence" value="ECO:0007669"/>
    <property type="project" value="UniProtKB-SubCell"/>
</dbReference>
<dbReference type="SUPFAM" id="SSF51366">
    <property type="entry name" value="Ribulose-phoshate binding barrel"/>
    <property type="match status" value="1"/>
</dbReference>
<organism evidence="11 12">
    <name type="scientific">Pseudothermotoga hypogea DSM 11164 = NBRC 106472</name>
    <dbReference type="NCBI Taxonomy" id="1123384"/>
    <lineage>
        <taxon>Bacteria</taxon>
        <taxon>Thermotogati</taxon>
        <taxon>Thermotogota</taxon>
        <taxon>Thermotogae</taxon>
        <taxon>Thermotogales</taxon>
        <taxon>Thermotogaceae</taxon>
        <taxon>Pseudothermotoga</taxon>
    </lineage>
</organism>
<dbReference type="PATRIC" id="fig|1123384.7.peg.247"/>
<dbReference type="GO" id="GO:0000105">
    <property type="term" value="P:L-histidine biosynthetic process"/>
    <property type="evidence" value="ECO:0007669"/>
    <property type="project" value="UniProtKB-UniRule"/>
</dbReference>
<dbReference type="AlphaFoldDB" id="A0A0X1KP13"/>
<dbReference type="OrthoDB" id="9807749at2"/>
<evidence type="ECO:0000256" key="5">
    <source>
        <dbReference type="ARBA" id="ARBA00022490"/>
    </source>
</evidence>
<gene>
    <name evidence="9" type="primary">hisA</name>
    <name evidence="11" type="ORF">AJ81_01225</name>
</gene>
<keyword evidence="7 9" id="KW-0368">Histidine biosynthesis</keyword>
<dbReference type="RefSeq" id="WP_031503345.1">
    <property type="nucleotide sequence ID" value="NC_022795.1"/>
</dbReference>
<dbReference type="Proteomes" id="UP000077469">
    <property type="component" value="Chromosome"/>
</dbReference>
<evidence type="ECO:0000256" key="8">
    <source>
        <dbReference type="ARBA" id="ARBA00023235"/>
    </source>
</evidence>
<keyword evidence="5 9" id="KW-0963">Cytoplasm</keyword>
<evidence type="ECO:0000313" key="12">
    <source>
        <dbReference type="Proteomes" id="UP000077469"/>
    </source>
</evidence>
<evidence type="ECO:0000256" key="6">
    <source>
        <dbReference type="ARBA" id="ARBA00022605"/>
    </source>
</evidence>
<dbReference type="UniPathway" id="UPA00031">
    <property type="reaction ID" value="UER00009"/>
</dbReference>
<dbReference type="Pfam" id="PF00977">
    <property type="entry name" value="His_biosynth"/>
    <property type="match status" value="1"/>
</dbReference>
<dbReference type="GO" id="GO:0000162">
    <property type="term" value="P:L-tryptophan biosynthetic process"/>
    <property type="evidence" value="ECO:0007669"/>
    <property type="project" value="TreeGrafter"/>
</dbReference>
<comment type="similarity">
    <text evidence="4 9 10">Belongs to the HisA/HisF family.</text>
</comment>
<evidence type="ECO:0000256" key="10">
    <source>
        <dbReference type="RuleBase" id="RU003657"/>
    </source>
</evidence>
<dbReference type="InterPro" id="IPR006062">
    <property type="entry name" value="His_biosynth"/>
</dbReference>
<name>A0A0X1KP13_9THEM</name>
<keyword evidence="8 9" id="KW-0413">Isomerase</keyword>
<comment type="subcellular location">
    <subcellularLocation>
        <location evidence="2 9">Cytoplasm</location>
    </subcellularLocation>
</comment>
<dbReference type="EMBL" id="CP007141">
    <property type="protein sequence ID" value="AJC73045.1"/>
    <property type="molecule type" value="Genomic_DNA"/>
</dbReference>
<evidence type="ECO:0000256" key="2">
    <source>
        <dbReference type="ARBA" id="ARBA00004496"/>
    </source>
</evidence>
<dbReference type="PANTHER" id="PTHR43090">
    <property type="entry name" value="1-(5-PHOSPHORIBOSYL)-5-[(5-PHOSPHORIBOSYLAMINO)METHYLIDENEAMINO] IMIDAZOLE-4-CARBOXAMIDE ISOMERASE"/>
    <property type="match status" value="1"/>
</dbReference>
<evidence type="ECO:0000313" key="11">
    <source>
        <dbReference type="EMBL" id="AJC73045.1"/>
    </source>
</evidence>
<keyword evidence="12" id="KW-1185">Reference proteome</keyword>
<accession>A0A0X1KP13</accession>
<dbReference type="InterPro" id="IPR013785">
    <property type="entry name" value="Aldolase_TIM"/>
</dbReference>
<evidence type="ECO:0000256" key="1">
    <source>
        <dbReference type="ARBA" id="ARBA00000901"/>
    </source>
</evidence>
<sequence>MRVIPAIDLYDGRVVRFERGDKKKIHLYDYDPVELLKLFAEEGFQLVHVVDLSCAIDGSMANEVVLKKISRRNLARFVQIGGGIRSLERAIQLVQMGFRRQILSSALIEDPTLICKLMQQGIDVVFSLDTANERVRTKGWNETSELNVVELLKTLKELGLKEVIHTDVEADGTLKGRKLDFTKHLAQKTNLTFIVAGGISGVEDLEDVRRLNLEVPFVDGVIVGRAFYEGKITLKEMKSYAC</sequence>
<dbReference type="Gene3D" id="3.20.20.70">
    <property type="entry name" value="Aldolase class I"/>
    <property type="match status" value="1"/>
</dbReference>
<feature type="active site" description="Proton acceptor" evidence="9">
    <location>
        <position position="8"/>
    </location>
</feature>
<evidence type="ECO:0000256" key="7">
    <source>
        <dbReference type="ARBA" id="ARBA00023102"/>
    </source>
</evidence>
<comment type="catalytic activity">
    <reaction evidence="1 9">
        <text>1-(5-phospho-beta-D-ribosyl)-5-[(5-phospho-beta-D-ribosylamino)methylideneamino]imidazole-4-carboxamide = 5-[(5-phospho-1-deoxy-D-ribulos-1-ylimino)methylamino]-1-(5-phospho-beta-D-ribosyl)imidazole-4-carboxamide</text>
        <dbReference type="Rhea" id="RHEA:15469"/>
        <dbReference type="ChEBI" id="CHEBI:58435"/>
        <dbReference type="ChEBI" id="CHEBI:58525"/>
        <dbReference type="EC" id="5.3.1.16"/>
    </reaction>
</comment>